<dbReference type="InterPro" id="IPR038718">
    <property type="entry name" value="SNF2-like_sf"/>
</dbReference>
<dbReference type="InterPro" id="IPR024083">
    <property type="entry name" value="Fumarase/histidase_N"/>
</dbReference>
<dbReference type="Pfam" id="PF00145">
    <property type="entry name" value="DNA_methylase"/>
    <property type="match status" value="1"/>
</dbReference>
<dbReference type="InterPro" id="IPR001106">
    <property type="entry name" value="Aromatic_Lyase"/>
</dbReference>
<dbReference type="Gene3D" id="3.40.50.10810">
    <property type="entry name" value="Tandem AAA-ATPase domain"/>
    <property type="match status" value="1"/>
</dbReference>
<feature type="compositionally biased region" description="Low complexity" evidence="7">
    <location>
        <begin position="2409"/>
        <end position="2419"/>
    </location>
</feature>
<dbReference type="InterPro" id="IPR027417">
    <property type="entry name" value="P-loop_NTPase"/>
</dbReference>
<feature type="compositionally biased region" description="Polar residues" evidence="7">
    <location>
        <begin position="633"/>
        <end position="652"/>
    </location>
</feature>
<feature type="compositionally biased region" description="Basic and acidic residues" evidence="7">
    <location>
        <begin position="2391"/>
        <end position="2407"/>
    </location>
</feature>
<evidence type="ECO:0000256" key="4">
    <source>
        <dbReference type="ARBA" id="ARBA00022741"/>
    </source>
</evidence>
<dbReference type="KEGG" id="apuu:APUU_11167S"/>
<feature type="domain" description="Helicase ATP-binding" evidence="8">
    <location>
        <begin position="1743"/>
        <end position="2160"/>
    </location>
</feature>
<dbReference type="InterPro" id="IPR014001">
    <property type="entry name" value="Helicase_ATP-bd"/>
</dbReference>
<dbReference type="InterPro" id="IPR023144">
    <property type="entry name" value="Phe_NH3-lyase_shielding_dom_sf"/>
</dbReference>
<evidence type="ECO:0000256" key="5">
    <source>
        <dbReference type="ARBA" id="ARBA00022801"/>
    </source>
</evidence>
<keyword evidence="5" id="KW-0378">Hydrolase</keyword>
<dbReference type="InterPro" id="IPR029063">
    <property type="entry name" value="SAM-dependent_MTases_sf"/>
</dbReference>
<keyword evidence="6" id="KW-0067">ATP-binding</keyword>
<evidence type="ECO:0000259" key="8">
    <source>
        <dbReference type="SMART" id="SM00487"/>
    </source>
</evidence>
<evidence type="ECO:0000256" key="1">
    <source>
        <dbReference type="ARBA" id="ARBA00007238"/>
    </source>
</evidence>
<feature type="compositionally biased region" description="Acidic residues" evidence="7">
    <location>
        <begin position="2005"/>
        <end position="2014"/>
    </location>
</feature>
<accession>A0A7R8AG82</accession>
<dbReference type="InterPro" id="IPR008948">
    <property type="entry name" value="L-Aspartase-like"/>
</dbReference>
<dbReference type="EMBL" id="AP024443">
    <property type="protein sequence ID" value="BCS18339.1"/>
    <property type="molecule type" value="Genomic_DNA"/>
</dbReference>
<feature type="compositionally biased region" description="Polar residues" evidence="7">
    <location>
        <begin position="560"/>
        <end position="573"/>
    </location>
</feature>
<dbReference type="CDD" id="cd18793">
    <property type="entry name" value="SF2_C_SNF"/>
    <property type="match status" value="1"/>
</dbReference>
<dbReference type="RefSeq" id="XP_041550533.1">
    <property type="nucleotide sequence ID" value="XM_041695290.1"/>
</dbReference>
<keyword evidence="10" id="KW-1185">Reference proteome</keyword>
<feature type="compositionally biased region" description="Polar residues" evidence="7">
    <location>
        <begin position="515"/>
        <end position="532"/>
    </location>
</feature>
<dbReference type="PANTHER" id="PTHR10362">
    <property type="entry name" value="HISTIDINE AMMONIA-LYASE"/>
    <property type="match status" value="1"/>
</dbReference>
<dbReference type="Gene3D" id="1.10.274.20">
    <property type="entry name" value="Phenylalanine ammonia-lyase 1, domain 3"/>
    <property type="match status" value="1"/>
</dbReference>
<dbReference type="Pfam" id="PF00176">
    <property type="entry name" value="SNF2-rel_dom"/>
    <property type="match status" value="1"/>
</dbReference>
<dbReference type="GO" id="GO:0016787">
    <property type="term" value="F:hydrolase activity"/>
    <property type="evidence" value="ECO:0007669"/>
    <property type="project" value="UniProtKB-KW"/>
</dbReference>
<dbReference type="OrthoDB" id="423221at2759"/>
<name>A0A7R8AG82_9EURO</name>
<feature type="compositionally biased region" description="Low complexity" evidence="7">
    <location>
        <begin position="574"/>
        <end position="585"/>
    </location>
</feature>
<dbReference type="InterPro" id="IPR000330">
    <property type="entry name" value="SNF2_N"/>
</dbReference>
<keyword evidence="3" id="KW-0808">Transferase</keyword>
<gene>
    <name evidence="9" type="ORF">APUU_11167S</name>
</gene>
<organism evidence="9 10">
    <name type="scientific">Aspergillus puulaauensis</name>
    <dbReference type="NCBI Taxonomy" id="1220207"/>
    <lineage>
        <taxon>Eukaryota</taxon>
        <taxon>Fungi</taxon>
        <taxon>Dikarya</taxon>
        <taxon>Ascomycota</taxon>
        <taxon>Pezizomycotina</taxon>
        <taxon>Eurotiomycetes</taxon>
        <taxon>Eurotiomycetidae</taxon>
        <taxon>Eurotiales</taxon>
        <taxon>Aspergillaceae</taxon>
        <taxon>Aspergillus</taxon>
    </lineage>
</organism>
<proteinExistence type="inferred from homology"/>
<dbReference type="CDD" id="cd00332">
    <property type="entry name" value="PAL-HAL"/>
    <property type="match status" value="1"/>
</dbReference>
<dbReference type="GO" id="GO:0032259">
    <property type="term" value="P:methylation"/>
    <property type="evidence" value="ECO:0007669"/>
    <property type="project" value="UniProtKB-KW"/>
</dbReference>
<dbReference type="Gene3D" id="3.40.50.150">
    <property type="entry name" value="Vaccinia Virus protein VP39"/>
    <property type="match status" value="1"/>
</dbReference>
<dbReference type="Proteomes" id="UP000654913">
    <property type="component" value="Chromosome 1"/>
</dbReference>
<sequence>MPLSYIAGAIEGNPDVYVQAQGPDKPRIMKSNEGLKFADIKAQKLGPKEGLGLINGTSTSAAVASLVLYETNQLSVLVQALSTMGLEALMGTAESFHPFISAVRPHDGQIECANNLLYLLRGSKLAQGVDVQKAQDRPSLIQDRYALRCVPQWIGPQLEDIKLAHRQVTTELNSTCDNPLVDVRSGSVFSGGNFQAVSITSAMEKTRMCLQMLGRLIFSQATEMIDPDLNNGLPTNLVADDPSLSFTMKGVDISMASYMAELGYLSNPVSSHIQPAEMRNQAINSMALVSARYSMQAVEVLSLMCACDMYIACQALDLRALHLVFLEKAKVQMSAVTSNIFSVYLSESGLKGLNQSLDEHLVRSWPVTNRLNAPDRVHTVVENALSVLLEALNNHQCLQEPGLGDLNRWKSQMHDSLNQVFRETADAFFLKQHTADLLGEGSKILYQTVRQELGVPFHQGFVEHPTVGNETLNGRSKKTIGSWISIIYEAIRDGRLMKTLMQSLASTANKTSYFETQSQNNRDSLDGQTTKAVKTDRFAEEVEVEDNLDLPTASKKPRNNETPGLSQIQFQLESTSITSSNPSSTGIVSGMKRLGIDNPDGTKDGVKRPRLSPRTPQPQTEHSPQDKEKEADITSTSEEAPTAAHTLTQPSLPSLPEPEVHQGPEDSTDNDIPELVRSRPYSGPRKPRTQLAQHLPPLWNLSDIFKSLTNRAIELNLDDVLSHLGDRRLRVVTVCSGTESPLLALEMVRENLQKYFNRTLNFQHLFSAEIVPFKQAYIERNFHPRLLFRDVTELKDRVAQTAYGSLEKIPKNVDILIAGFSCVDFSGLNNHRKTLDEEGESGGTFWGIVRYARAYRPRLVILENVKTAPWKKIAQHWNDIGYFAIHADVDTKAYYLPQTRERGYMFCVDKKSIAENGLAEEDMQQWTEILKRFKRPASSPAGMFLIDADDRRLEQIEKDMAAKIASSASAAKATVNWDRYQVRHQSYRLNQGLGYRRPVSKSQDDGTCRMPDFAWQTWVKSLPERVWDTIDVNFLRKLVEGYDMNYKERCLELSQGIDREMDSRAFGIVGCITPTGLPFMTTRGGPLCGLESLALQGLPLDRLLLTQESQRELQDLAGNAMSSTVVGAAILSALIVGHRALKKGNSLQESDFRAPKRKAIIPQGENNLVESSMHLDAATVVNMSKLQDQATSSARYCICERQTSTRAVILRCTHCSHTACSECSGNPQHAYERWTDLVRTSPLDFISSLRAFLPARLVVNGITHGSYAKLRFGSSIAPTILAEFLDAVFRAVGDELRLLDIKRSESWTVLYEGKSSVLKLVVQVKSITWLLFAKPRESDPALCLIREVLSKPIARMVVPQSGSILEGNWEICAPLSSSCSLGLSGSGGRVQSYESKCGLELERFRDSLTWTHITVEGADEEVNDLEIDVRGTYELLQDCGTANACLHKKAASVGEPVVYLFLDPAKLGEPKSDSFVFAFDHTRNPGYECRLSIAEVSHKWRSSNATEKTDTTAVYYKKWIACPTVSLASYAGDSESPIRCYNLQPASSIPLIDDGCNNANLTLLAFTAPTAAIDAPRLTAEWGVTDPVDSPQVLRKYVWLLQKAAAYSGFREWNEVTEAKVQGPCMVCVPPKPGIKWGRDARGRVKAYEDPYSAARYERDIKSRPPPFLIFQRTNKQGLAELHVTLNIQTLLHQAHGRLSSPNAASFHWRLIPNSYNTKELSFPAFNLRSNRSDPLSTQPPGFIVELRPEQRRSLSWMIEQEDENIEPFIEEETEEAILESLMWRAEGKVTVPKTVRGGILADDVGYGKTAIVLGLIDKLYNMANVDFSVPLNADGFIPSRATLIVVPTIMVQQWRSEIVKFLGSKYNVLVFPSAAALKKVSIRDIRKCDIVLVSWAVFSTTSYYQRFKQFAGAPEVPLKAGRNFDDWFSHAHGLMKRHVRVLAEQGPRAFQDDLKNRRAQTKDAQEEYRYVPSKRLRGKKYTLAKLNKECEAKSSSVSYAEVSSAEEDSDEAGGENISDSLEAKVESLLRRVIPKFSKAKEEESDEEQIADSKSAKPWHDWKEFNISRNSRSKQPWEAVKGIPLHAFAFNRLVIDEFTYASIDRLNQLLALQARSRWVLSGTPPLNDFADVNTIAPFMGVHLGIDDDDTNPQNRRLKAIRNQRSDAETFQSFRAPRSEAWHRRRYGVAQNFLDRYARRNIAEIDEIPSTEHIVLVRQSPAEKAIYLELYKQLMTYNRQLRRSTSRGGFGSDQAERLDEIIASSSTTEEALIKRCTSLALQGRWDADGKPEAATCVSLIETREEQLEKLKNDLKSKLKLAAWVYCACNRSHEKFDKFVQSVARHDFGDMGVTGEVYPLLNTAIHTSRNEDWKLFFANPDSKVQENEEDDKENIKDTEDTDATAEKPTAKAKTVTPLPTKPTQMREFEPVLREVTTTIRNLLVEWVLRKRALRFLKIVRQMQTNPADVPSCDRCQNQPGLLAKVNILGSCGHAICLTCTQQTIEKEECEVEGCRGSGKRFNIINAMILGCDTDNLDSPVADIDKSSEYGGTKMDVLVDILGHQIPKHERALLFIQFPDLMDIASKALDSARITHTTISSADRNASLKIEKFQKEGFGDSKVLLLNLGSEMAAGLNLQCANHIVFLSPFFAQTQYDYDSTMTQAIGRCRRYGQTNHVHVYHLLAKMTIDVNILQERRGKVLVEREGEAALVDPEEALESEAITCQGPEMLVDNAF</sequence>
<reference evidence="9" key="2">
    <citation type="submission" date="2021-02" db="EMBL/GenBank/DDBJ databases">
        <title>Aspergillus puulaauensis MK2 genome sequence.</title>
        <authorList>
            <person name="Futagami T."/>
            <person name="Mori K."/>
            <person name="Kadooka C."/>
            <person name="Tanaka T."/>
        </authorList>
    </citation>
    <scope>NUCLEOTIDE SEQUENCE</scope>
    <source>
        <strain evidence="9">MK2</strain>
    </source>
</reference>
<dbReference type="GO" id="GO:0008168">
    <property type="term" value="F:methyltransferase activity"/>
    <property type="evidence" value="ECO:0007669"/>
    <property type="project" value="UniProtKB-KW"/>
</dbReference>
<dbReference type="GeneID" id="64968344"/>
<keyword evidence="4" id="KW-0547">Nucleotide-binding</keyword>
<evidence type="ECO:0000313" key="10">
    <source>
        <dbReference type="Proteomes" id="UP000654913"/>
    </source>
</evidence>
<feature type="compositionally biased region" description="Basic and acidic residues" evidence="7">
    <location>
        <begin position="623"/>
        <end position="632"/>
    </location>
</feature>
<dbReference type="SUPFAM" id="SSF52540">
    <property type="entry name" value="P-loop containing nucleoside triphosphate hydrolases"/>
    <property type="match status" value="2"/>
</dbReference>
<dbReference type="Pfam" id="PF00221">
    <property type="entry name" value="Lyase_aromatic"/>
    <property type="match status" value="1"/>
</dbReference>
<dbReference type="Gene3D" id="1.10.275.10">
    <property type="entry name" value="Fumarase/aspartase (N-terminal domain)"/>
    <property type="match status" value="1"/>
</dbReference>
<comment type="similarity">
    <text evidence="1">Belongs to the PAL/histidase family.</text>
</comment>
<dbReference type="Gene3D" id="1.20.200.10">
    <property type="entry name" value="Fumarase/aspartase (Central domain)"/>
    <property type="match status" value="1"/>
</dbReference>
<dbReference type="SUPFAM" id="SSF48557">
    <property type="entry name" value="L-aspartase-like"/>
    <property type="match status" value="1"/>
</dbReference>
<evidence type="ECO:0000256" key="7">
    <source>
        <dbReference type="SAM" id="MobiDB-lite"/>
    </source>
</evidence>
<evidence type="ECO:0000313" key="9">
    <source>
        <dbReference type="EMBL" id="BCS18339.1"/>
    </source>
</evidence>
<protein>
    <recommendedName>
        <fullName evidence="8">Helicase ATP-binding domain-containing protein</fullName>
    </recommendedName>
</protein>
<keyword evidence="2" id="KW-0489">Methyltransferase</keyword>
<dbReference type="GO" id="GO:0005524">
    <property type="term" value="F:ATP binding"/>
    <property type="evidence" value="ECO:0007669"/>
    <property type="project" value="InterPro"/>
</dbReference>
<reference evidence="9" key="1">
    <citation type="submission" date="2021-01" db="EMBL/GenBank/DDBJ databases">
        <authorList>
            <consortium name="Aspergillus puulaauensis MK2 genome sequencing consortium"/>
            <person name="Kazuki M."/>
            <person name="Futagami T."/>
        </authorList>
    </citation>
    <scope>NUCLEOTIDE SEQUENCE</scope>
    <source>
        <strain evidence="9">MK2</strain>
    </source>
</reference>
<evidence type="ECO:0000256" key="3">
    <source>
        <dbReference type="ARBA" id="ARBA00022679"/>
    </source>
</evidence>
<feature type="region of interest" description="Disordered" evidence="7">
    <location>
        <begin position="1998"/>
        <end position="2017"/>
    </location>
</feature>
<dbReference type="SUPFAM" id="SSF53335">
    <property type="entry name" value="S-adenosyl-L-methionine-dependent methyltransferases"/>
    <property type="match status" value="1"/>
</dbReference>
<dbReference type="InterPro" id="IPR001525">
    <property type="entry name" value="C5_MeTfrase"/>
</dbReference>
<feature type="region of interest" description="Disordered" evidence="7">
    <location>
        <begin position="2382"/>
        <end position="2419"/>
    </location>
</feature>
<dbReference type="Gene3D" id="3.40.50.300">
    <property type="entry name" value="P-loop containing nucleotide triphosphate hydrolases"/>
    <property type="match status" value="1"/>
</dbReference>
<evidence type="ECO:0000256" key="6">
    <source>
        <dbReference type="ARBA" id="ARBA00022840"/>
    </source>
</evidence>
<dbReference type="InterPro" id="IPR049730">
    <property type="entry name" value="SNF2/RAD54-like_C"/>
</dbReference>
<dbReference type="SMART" id="SM00487">
    <property type="entry name" value="DEXDc"/>
    <property type="match status" value="1"/>
</dbReference>
<evidence type="ECO:0000256" key="2">
    <source>
        <dbReference type="ARBA" id="ARBA00022603"/>
    </source>
</evidence>
<feature type="region of interest" description="Disordered" evidence="7">
    <location>
        <begin position="515"/>
        <end position="689"/>
    </location>
</feature>